<organism evidence="1 2">
    <name type="scientific">Geodia barretti</name>
    <name type="common">Barrett's horny sponge</name>
    <dbReference type="NCBI Taxonomy" id="519541"/>
    <lineage>
        <taxon>Eukaryota</taxon>
        <taxon>Metazoa</taxon>
        <taxon>Porifera</taxon>
        <taxon>Demospongiae</taxon>
        <taxon>Heteroscleromorpha</taxon>
        <taxon>Tetractinellida</taxon>
        <taxon>Astrophorina</taxon>
        <taxon>Geodiidae</taxon>
        <taxon>Geodia</taxon>
    </lineage>
</organism>
<dbReference type="SUPFAM" id="SSF143100">
    <property type="entry name" value="TTHA1013/TTHA0281-like"/>
    <property type="match status" value="1"/>
</dbReference>
<proteinExistence type="predicted"/>
<evidence type="ECO:0008006" key="3">
    <source>
        <dbReference type="Google" id="ProtNLM"/>
    </source>
</evidence>
<evidence type="ECO:0000313" key="2">
    <source>
        <dbReference type="Proteomes" id="UP001174909"/>
    </source>
</evidence>
<dbReference type="InterPro" id="IPR035069">
    <property type="entry name" value="TTHA1013/TTHA0281-like"/>
</dbReference>
<name>A0AA35SQC3_GEOBA</name>
<keyword evidence="2" id="KW-1185">Reference proteome</keyword>
<dbReference type="Gene3D" id="3.30.160.250">
    <property type="match status" value="1"/>
</dbReference>
<protein>
    <recommendedName>
        <fullName evidence="3">HicB-like antitoxin of toxin-antitoxin system domain-containing protein</fullName>
    </recommendedName>
</protein>
<accession>A0AA35SQC3</accession>
<gene>
    <name evidence="1" type="ORF">GBAR_LOCUS18796</name>
</gene>
<comment type="caution">
    <text evidence="1">The sequence shown here is derived from an EMBL/GenBank/DDBJ whole genome shotgun (WGS) entry which is preliminary data.</text>
</comment>
<dbReference type="EMBL" id="CASHTH010002658">
    <property type="protein sequence ID" value="CAI8033317.1"/>
    <property type="molecule type" value="Genomic_DNA"/>
</dbReference>
<dbReference type="Proteomes" id="UP001174909">
    <property type="component" value="Unassembled WGS sequence"/>
</dbReference>
<sequence>MDIYQLDYVLHEPEESEGWMYLAEVPALQGCMAWGDTPAETLQELQDVARTLIELRKENGEPIPEELIRYSSPKGSLTITA</sequence>
<evidence type="ECO:0000313" key="1">
    <source>
        <dbReference type="EMBL" id="CAI8033317.1"/>
    </source>
</evidence>
<dbReference type="AlphaFoldDB" id="A0AA35SQC3"/>
<reference evidence="1" key="1">
    <citation type="submission" date="2023-03" db="EMBL/GenBank/DDBJ databases">
        <authorList>
            <person name="Steffen K."/>
            <person name="Cardenas P."/>
        </authorList>
    </citation>
    <scope>NUCLEOTIDE SEQUENCE</scope>
</reference>